<dbReference type="Gene3D" id="3.90.650.10">
    <property type="entry name" value="PurM-like C-terminal domain"/>
    <property type="match status" value="1"/>
</dbReference>
<evidence type="ECO:0000313" key="2">
    <source>
        <dbReference type="EMBL" id="GAH33240.1"/>
    </source>
</evidence>
<dbReference type="PANTHER" id="PTHR30303">
    <property type="entry name" value="HYDROGENASE ISOENZYMES FORMATION PROTEIN HYPE"/>
    <property type="match status" value="1"/>
</dbReference>
<dbReference type="SUPFAM" id="SSF56042">
    <property type="entry name" value="PurM C-terminal domain-like"/>
    <property type="match status" value="1"/>
</dbReference>
<comment type="caution">
    <text evidence="2">The sequence shown here is derived from an EMBL/GenBank/DDBJ whole genome shotgun (WGS) entry which is preliminary data.</text>
</comment>
<accession>X1FL31</accession>
<proteinExistence type="predicted"/>
<feature type="non-terminal residue" evidence="2">
    <location>
        <position position="1"/>
    </location>
</feature>
<name>X1FL31_9ZZZZ</name>
<dbReference type="GO" id="GO:0051604">
    <property type="term" value="P:protein maturation"/>
    <property type="evidence" value="ECO:0007669"/>
    <property type="project" value="TreeGrafter"/>
</dbReference>
<sequence>ETCKNLGISVVGGHTEITVGLDKPIAIGCLLGEVEKDKLVKTSGAKVGDDIILTKGIVIEGTSIIATEKERELLERGLDKQFIERCKQYIYDPGISVLKEAILANQNFKIHAMHDPTEGGIATALAEISIAADIGVLIEREKINIFPESEEIFKLYNLNILNTITSGSLLICLDEKDSEDLVNLLQENNINANVIGTIVPKDKGLKIKEKNNEILPLEYVEIDEITKIFQ</sequence>
<dbReference type="InterPro" id="IPR036676">
    <property type="entry name" value="PurM-like_C_sf"/>
</dbReference>
<dbReference type="InterPro" id="IPR010918">
    <property type="entry name" value="PurM-like_C_dom"/>
</dbReference>
<dbReference type="InterPro" id="IPR011854">
    <property type="entry name" value="HypE"/>
</dbReference>
<dbReference type="AlphaFoldDB" id="X1FL31"/>
<evidence type="ECO:0000259" key="1">
    <source>
        <dbReference type="Pfam" id="PF02769"/>
    </source>
</evidence>
<organism evidence="2">
    <name type="scientific">marine sediment metagenome</name>
    <dbReference type="NCBI Taxonomy" id="412755"/>
    <lineage>
        <taxon>unclassified sequences</taxon>
        <taxon>metagenomes</taxon>
        <taxon>ecological metagenomes</taxon>
    </lineage>
</organism>
<dbReference type="PANTHER" id="PTHR30303:SF4">
    <property type="entry name" value="HYDROGENASE EXPRESSION_FORMATION PROTEIN HYPE"/>
    <property type="match status" value="1"/>
</dbReference>
<protein>
    <recommendedName>
        <fullName evidence="1">PurM-like C-terminal domain-containing protein</fullName>
    </recommendedName>
</protein>
<dbReference type="Pfam" id="PF02769">
    <property type="entry name" value="AIRS_C"/>
    <property type="match status" value="1"/>
</dbReference>
<dbReference type="EMBL" id="BARU01007833">
    <property type="protein sequence ID" value="GAH33240.1"/>
    <property type="molecule type" value="Genomic_DNA"/>
</dbReference>
<gene>
    <name evidence="2" type="ORF">S03H2_15407</name>
</gene>
<feature type="domain" description="PurM-like C-terminal" evidence="1">
    <location>
        <begin position="46"/>
        <end position="203"/>
    </location>
</feature>
<reference evidence="2" key="1">
    <citation type="journal article" date="2014" name="Front. Microbiol.">
        <title>High frequency of phylogenetically diverse reductive dehalogenase-homologous genes in deep subseafloor sedimentary metagenomes.</title>
        <authorList>
            <person name="Kawai M."/>
            <person name="Futagami T."/>
            <person name="Toyoda A."/>
            <person name="Takaki Y."/>
            <person name="Nishi S."/>
            <person name="Hori S."/>
            <person name="Arai W."/>
            <person name="Tsubouchi T."/>
            <person name="Morono Y."/>
            <person name="Uchiyama I."/>
            <person name="Ito T."/>
            <person name="Fujiyama A."/>
            <person name="Inagaki F."/>
            <person name="Takami H."/>
        </authorList>
    </citation>
    <scope>NUCLEOTIDE SEQUENCE</scope>
    <source>
        <strain evidence="2">Expedition CK06-06</strain>
    </source>
</reference>